<dbReference type="InterPro" id="IPR004117">
    <property type="entry name" value="7tm6_olfct_rcpt"/>
</dbReference>
<keyword evidence="2" id="KW-1003">Cell membrane</keyword>
<feature type="transmembrane region" description="Helical" evidence="10">
    <location>
        <begin position="18"/>
        <end position="35"/>
    </location>
</feature>
<organism evidence="11 12">
    <name type="scientific">Acromyrmex heyeri</name>
    <dbReference type="NCBI Taxonomy" id="230685"/>
    <lineage>
        <taxon>Eukaryota</taxon>
        <taxon>Metazoa</taxon>
        <taxon>Ecdysozoa</taxon>
        <taxon>Arthropoda</taxon>
        <taxon>Hexapoda</taxon>
        <taxon>Insecta</taxon>
        <taxon>Pterygota</taxon>
        <taxon>Neoptera</taxon>
        <taxon>Endopterygota</taxon>
        <taxon>Hymenoptera</taxon>
        <taxon>Apocrita</taxon>
        <taxon>Aculeata</taxon>
        <taxon>Formicoidea</taxon>
        <taxon>Formicidae</taxon>
        <taxon>Myrmicinae</taxon>
        <taxon>Acromyrmex</taxon>
    </lineage>
</organism>
<evidence type="ECO:0000256" key="3">
    <source>
        <dbReference type="ARBA" id="ARBA00022606"/>
    </source>
</evidence>
<evidence type="ECO:0000256" key="1">
    <source>
        <dbReference type="ARBA" id="ARBA00004651"/>
    </source>
</evidence>
<evidence type="ECO:0000256" key="2">
    <source>
        <dbReference type="ARBA" id="ARBA00022475"/>
    </source>
</evidence>
<dbReference type="OrthoDB" id="7521614at2759"/>
<evidence type="ECO:0000256" key="6">
    <source>
        <dbReference type="ARBA" id="ARBA00022989"/>
    </source>
</evidence>
<keyword evidence="7 10" id="KW-0472">Membrane</keyword>
<keyword evidence="5" id="KW-0552">Olfaction</keyword>
<keyword evidence="9" id="KW-0807">Transducer</keyword>
<comment type="caution">
    <text evidence="11">The sequence shown here is derived from an EMBL/GenBank/DDBJ whole genome shotgun (WGS) entry which is preliminary data.</text>
</comment>
<dbReference type="Pfam" id="PF02949">
    <property type="entry name" value="7tm_6"/>
    <property type="match status" value="1"/>
</dbReference>
<keyword evidence="12" id="KW-1185">Reference proteome</keyword>
<evidence type="ECO:0000313" key="12">
    <source>
        <dbReference type="Proteomes" id="UP000670152"/>
    </source>
</evidence>
<keyword evidence="6 10" id="KW-1133">Transmembrane helix</keyword>
<dbReference type="Proteomes" id="UP000670152">
    <property type="component" value="Unassembled WGS sequence"/>
</dbReference>
<evidence type="ECO:0000256" key="9">
    <source>
        <dbReference type="ARBA" id="ARBA00023224"/>
    </source>
</evidence>
<evidence type="ECO:0000256" key="8">
    <source>
        <dbReference type="ARBA" id="ARBA00023170"/>
    </source>
</evidence>
<comment type="subcellular location">
    <subcellularLocation>
        <location evidence="1">Cell membrane</location>
        <topology evidence="1">Multi-pass membrane protein</topology>
    </subcellularLocation>
</comment>
<dbReference type="GO" id="GO:0004984">
    <property type="term" value="F:olfactory receptor activity"/>
    <property type="evidence" value="ECO:0007669"/>
    <property type="project" value="InterPro"/>
</dbReference>
<dbReference type="PANTHER" id="PTHR21137:SF35">
    <property type="entry name" value="ODORANT RECEPTOR 19A-RELATED"/>
    <property type="match status" value="1"/>
</dbReference>
<feature type="non-terminal residue" evidence="11">
    <location>
        <position position="109"/>
    </location>
</feature>
<evidence type="ECO:0000256" key="4">
    <source>
        <dbReference type="ARBA" id="ARBA00022692"/>
    </source>
</evidence>
<keyword evidence="4 10" id="KW-0812">Transmembrane</keyword>
<dbReference type="GO" id="GO:0005886">
    <property type="term" value="C:plasma membrane"/>
    <property type="evidence" value="ECO:0007669"/>
    <property type="project" value="UniProtKB-SubCell"/>
</dbReference>
<accession>A0A836JPI5</accession>
<keyword evidence="8" id="KW-0675">Receptor</keyword>
<protein>
    <submittedName>
        <fullName evidence="11">OR43A protein</fullName>
    </submittedName>
</protein>
<dbReference type="PANTHER" id="PTHR21137">
    <property type="entry name" value="ODORANT RECEPTOR"/>
    <property type="match status" value="1"/>
</dbReference>
<evidence type="ECO:0000256" key="7">
    <source>
        <dbReference type="ARBA" id="ARBA00023136"/>
    </source>
</evidence>
<evidence type="ECO:0000256" key="10">
    <source>
        <dbReference type="SAM" id="Phobius"/>
    </source>
</evidence>
<name>A0A836JPI5_9HYME</name>
<dbReference type="GO" id="GO:0005549">
    <property type="term" value="F:odorant binding"/>
    <property type="evidence" value="ECO:0007669"/>
    <property type="project" value="InterPro"/>
</dbReference>
<proteinExistence type="predicted"/>
<gene>
    <name evidence="11" type="primary">Or43a_1</name>
    <name evidence="11" type="ORF">G6Z77_0005274</name>
</gene>
<dbReference type="AlphaFoldDB" id="A0A836JPI5"/>
<reference evidence="11 12" key="1">
    <citation type="submission" date="2020-02" db="EMBL/GenBank/DDBJ databases">
        <title>Relaxed selection underlies rapid genomic changes in the transitions from sociality to social parasitism in ants.</title>
        <authorList>
            <person name="Bi X."/>
        </authorList>
    </citation>
    <scope>NUCLEOTIDE SEQUENCE [LARGE SCALE GENOMIC DNA]</scope>
    <source>
        <strain evidence="11">BGI-DK2014b</strain>
        <tissue evidence="11">Whole body</tissue>
    </source>
</reference>
<dbReference type="GO" id="GO:0007165">
    <property type="term" value="P:signal transduction"/>
    <property type="evidence" value="ECO:0007669"/>
    <property type="project" value="UniProtKB-KW"/>
</dbReference>
<keyword evidence="3" id="KW-0716">Sensory transduction</keyword>
<sequence length="109" mass="12700">IFQRASFENNVSEFCLPLFYAVVMILCMFLGNYIAQNITDHNNYVLSTVYNVQWYRAPLHIQRMILFLLQRKAKEFTLNIGGLFTGSMECFATLVKTSVSYFTVIYSTR</sequence>
<evidence type="ECO:0000256" key="5">
    <source>
        <dbReference type="ARBA" id="ARBA00022725"/>
    </source>
</evidence>
<dbReference type="EMBL" id="JAANIB010009802">
    <property type="protein sequence ID" value="KAG5321412.1"/>
    <property type="molecule type" value="Genomic_DNA"/>
</dbReference>
<evidence type="ECO:0000313" key="11">
    <source>
        <dbReference type="EMBL" id="KAG5321412.1"/>
    </source>
</evidence>
<feature type="non-terminal residue" evidence="11">
    <location>
        <position position="1"/>
    </location>
</feature>